<reference evidence="1" key="1">
    <citation type="submission" date="2022-10" db="EMBL/GenBank/DDBJ databases">
        <title>The complete genomes of actinobacterial strains from the NBC collection.</title>
        <authorList>
            <person name="Joergensen T.S."/>
            <person name="Alvarez Arevalo M."/>
            <person name="Sterndorff E.B."/>
            <person name="Faurdal D."/>
            <person name="Vuksanovic O."/>
            <person name="Mourched A.-S."/>
            <person name="Charusanti P."/>
            <person name="Shaw S."/>
            <person name="Blin K."/>
            <person name="Weber T."/>
        </authorList>
    </citation>
    <scope>NUCLEOTIDE SEQUENCE</scope>
    <source>
        <strain evidence="1">NBC_00049</strain>
    </source>
</reference>
<dbReference type="AlphaFoldDB" id="A0AAU2JXR8"/>
<organism evidence="1">
    <name type="scientific">Streptomyces sp. NBC_00049</name>
    <dbReference type="NCBI Taxonomy" id="2903617"/>
    <lineage>
        <taxon>Bacteria</taxon>
        <taxon>Bacillati</taxon>
        <taxon>Actinomycetota</taxon>
        <taxon>Actinomycetes</taxon>
        <taxon>Kitasatosporales</taxon>
        <taxon>Streptomycetaceae</taxon>
        <taxon>Streptomyces</taxon>
    </lineage>
</organism>
<protein>
    <submittedName>
        <fullName evidence="1">Uncharacterized protein</fullName>
    </submittedName>
</protein>
<gene>
    <name evidence="1" type="ORF">OG327_26340</name>
</gene>
<sequence length="47" mass="5191">METTLLDREPMDLTPAALDGVPLWVHLSLAGDLDDDGSEWHICRGID</sequence>
<accession>A0AAU2JXR8</accession>
<name>A0AAU2JXR8_9ACTN</name>
<evidence type="ECO:0000313" key="1">
    <source>
        <dbReference type="EMBL" id="WTU76561.1"/>
    </source>
</evidence>
<proteinExistence type="predicted"/>
<dbReference type="EMBL" id="CP108264">
    <property type="protein sequence ID" value="WTU76561.1"/>
    <property type="molecule type" value="Genomic_DNA"/>
</dbReference>